<dbReference type="EMBL" id="CAJNOQ010041315">
    <property type="protein sequence ID" value="CAF1623334.1"/>
    <property type="molecule type" value="Genomic_DNA"/>
</dbReference>
<keyword evidence="8" id="KW-1185">Reference proteome</keyword>
<evidence type="ECO:0000259" key="5">
    <source>
        <dbReference type="SMART" id="SM00382"/>
    </source>
</evidence>
<keyword evidence="4" id="KW-0479">Metal-binding</keyword>
<dbReference type="GO" id="GO:0035494">
    <property type="term" value="P:SNARE complex disassembly"/>
    <property type="evidence" value="ECO:0007669"/>
    <property type="project" value="InterPro"/>
</dbReference>
<dbReference type="EC" id="3.6.4.6" evidence="4"/>
<evidence type="ECO:0000256" key="1">
    <source>
        <dbReference type="ARBA" id="ARBA00006914"/>
    </source>
</evidence>
<dbReference type="Proteomes" id="UP000681722">
    <property type="component" value="Unassembled WGS sequence"/>
</dbReference>
<name>A0A816CHB4_9BILA</name>
<dbReference type="SMART" id="SM00382">
    <property type="entry name" value="AAA"/>
    <property type="match status" value="1"/>
</dbReference>
<evidence type="ECO:0000313" key="7">
    <source>
        <dbReference type="EMBL" id="CAF4515199.1"/>
    </source>
</evidence>
<comment type="function">
    <text evidence="4">Required for vesicle-mediated transport. Catalyzes the fusion of transport vesicles within the Golgi cisternae. Is also required for transport from the endoplasmic reticulum to the Golgi stack. Seems to function as a fusion protein required for the delivery of cargo proteins to all compartments of the Golgi stack independent of vesicle origin.</text>
</comment>
<dbReference type="FunFam" id="3.40.50.300:FF:000154">
    <property type="entry name" value="Vesicle-fusing ATPase 1"/>
    <property type="match status" value="1"/>
</dbReference>
<comment type="subcellular location">
    <subcellularLocation>
        <location evidence="4">Cytoplasm</location>
    </subcellularLocation>
</comment>
<evidence type="ECO:0000313" key="6">
    <source>
        <dbReference type="EMBL" id="CAF1623334.1"/>
    </source>
</evidence>
<dbReference type="Pfam" id="PF00004">
    <property type="entry name" value="AAA"/>
    <property type="match status" value="1"/>
</dbReference>
<feature type="domain" description="AAA+ ATPase" evidence="5">
    <location>
        <begin position="3"/>
        <end position="151"/>
    </location>
</feature>
<keyword evidence="4" id="KW-0653">Protein transport</keyword>
<comment type="similarity">
    <text evidence="1 4">Belongs to the AAA ATPase family.</text>
</comment>
<dbReference type="SUPFAM" id="SSF52540">
    <property type="entry name" value="P-loop containing nucleoside triphosphate hydrolases"/>
    <property type="match status" value="1"/>
</dbReference>
<keyword evidence="4" id="KW-0813">Transport</keyword>
<dbReference type="PANTHER" id="PTHR23078">
    <property type="entry name" value="VESICULAR-FUSION PROTEIN NSF"/>
    <property type="match status" value="1"/>
</dbReference>
<sequence>MKHSRGILLSGPPGTGKTLIARTICEVLRVKPQIVNGSEICNHLLGESEAKIRHLFHEAEFDAEKYSANSDLHIIIFDEIDALCKTRSTTGGGIRHTVEENATTHLLTKIDGLNQLNNFLIIGTTNTKDSIDPALIRPGRLENVIKIGLPDSDHRLKIYNIDTKLMLQNGILDDDIDIARIIRGTNGLTGAHVEQVVRLATNNAIRRDVLVRGTLDIDESLAEELHAKNIDFINALRILPTLPSDFYKQQQKD</sequence>
<dbReference type="Gene3D" id="3.40.50.300">
    <property type="entry name" value="P-loop containing nucleotide triphosphate hydrolases"/>
    <property type="match status" value="1"/>
</dbReference>
<dbReference type="PANTHER" id="PTHR23078:SF3">
    <property type="entry name" value="VESICLE-FUSING ATPASE"/>
    <property type="match status" value="1"/>
</dbReference>
<dbReference type="AlphaFoldDB" id="A0A816CHB4"/>
<dbReference type="OrthoDB" id="9982946at2759"/>
<keyword evidence="4" id="KW-0378">Hydrolase</keyword>
<accession>A0A816CHB4</accession>
<dbReference type="GO" id="GO:0005524">
    <property type="term" value="F:ATP binding"/>
    <property type="evidence" value="ECO:0007669"/>
    <property type="project" value="UniProtKB-UniRule"/>
</dbReference>
<evidence type="ECO:0000256" key="4">
    <source>
        <dbReference type="RuleBase" id="RU367045"/>
    </source>
</evidence>
<keyword evidence="4" id="KW-0931">ER-Golgi transport</keyword>
<protein>
    <recommendedName>
        <fullName evidence="4">Vesicle-fusing ATPase</fullName>
        <ecNumber evidence="4">3.6.4.6</ecNumber>
    </recommendedName>
</protein>
<keyword evidence="3 4" id="KW-0067">ATP-binding</keyword>
<dbReference type="InterPro" id="IPR003593">
    <property type="entry name" value="AAA+_ATPase"/>
</dbReference>
<dbReference type="EMBL" id="CAJOBC010108614">
    <property type="protein sequence ID" value="CAF4515199.1"/>
    <property type="molecule type" value="Genomic_DNA"/>
</dbReference>
<proteinExistence type="inferred from homology"/>
<evidence type="ECO:0000256" key="2">
    <source>
        <dbReference type="ARBA" id="ARBA00022741"/>
    </source>
</evidence>
<dbReference type="InterPro" id="IPR027417">
    <property type="entry name" value="P-loop_NTPase"/>
</dbReference>
<dbReference type="GO" id="GO:0016887">
    <property type="term" value="F:ATP hydrolysis activity"/>
    <property type="evidence" value="ECO:0007669"/>
    <property type="project" value="InterPro"/>
</dbReference>
<dbReference type="GO" id="GO:0046872">
    <property type="term" value="F:metal ion binding"/>
    <property type="evidence" value="ECO:0007669"/>
    <property type="project" value="UniProtKB-UniRule"/>
</dbReference>
<comment type="catalytic activity">
    <reaction evidence="4">
        <text>ATP + H2O = ADP + phosphate + H(+)</text>
        <dbReference type="Rhea" id="RHEA:13065"/>
        <dbReference type="ChEBI" id="CHEBI:15377"/>
        <dbReference type="ChEBI" id="CHEBI:15378"/>
        <dbReference type="ChEBI" id="CHEBI:30616"/>
        <dbReference type="ChEBI" id="CHEBI:43474"/>
        <dbReference type="ChEBI" id="CHEBI:456216"/>
        <dbReference type="EC" id="3.6.4.6"/>
    </reaction>
</comment>
<dbReference type="Gene3D" id="1.10.8.60">
    <property type="match status" value="1"/>
</dbReference>
<dbReference type="GO" id="GO:0005795">
    <property type="term" value="C:Golgi stack"/>
    <property type="evidence" value="ECO:0007669"/>
    <property type="project" value="TreeGrafter"/>
</dbReference>
<organism evidence="6 8">
    <name type="scientific">Didymodactylos carnosus</name>
    <dbReference type="NCBI Taxonomy" id="1234261"/>
    <lineage>
        <taxon>Eukaryota</taxon>
        <taxon>Metazoa</taxon>
        <taxon>Spiralia</taxon>
        <taxon>Gnathifera</taxon>
        <taxon>Rotifera</taxon>
        <taxon>Eurotatoria</taxon>
        <taxon>Bdelloidea</taxon>
        <taxon>Philodinida</taxon>
        <taxon>Philodinidae</taxon>
        <taxon>Didymodactylos</taxon>
    </lineage>
</organism>
<dbReference type="Proteomes" id="UP000663829">
    <property type="component" value="Unassembled WGS sequence"/>
</dbReference>
<evidence type="ECO:0000313" key="8">
    <source>
        <dbReference type="Proteomes" id="UP000663829"/>
    </source>
</evidence>
<gene>
    <name evidence="6" type="ORF">GPM918_LOCUS43871</name>
    <name evidence="7" type="ORF">SRO942_LOCUS45503</name>
</gene>
<comment type="cofactor">
    <cofactor evidence="4">
        <name>Mg(2+)</name>
        <dbReference type="ChEBI" id="CHEBI:18420"/>
    </cofactor>
    <text evidence="4">Binds 1 Mg(2+) ion per subunit.</text>
</comment>
<dbReference type="GO" id="GO:0006891">
    <property type="term" value="P:intra-Golgi vesicle-mediated transport"/>
    <property type="evidence" value="ECO:0007669"/>
    <property type="project" value="TreeGrafter"/>
</dbReference>
<dbReference type="InterPro" id="IPR039812">
    <property type="entry name" value="Vesicle-fus_ATPase"/>
</dbReference>
<comment type="caution">
    <text evidence="6">The sequence shown here is derived from an EMBL/GenBank/DDBJ whole genome shotgun (WGS) entry which is preliminary data.</text>
</comment>
<keyword evidence="2 4" id="KW-0547">Nucleotide-binding</keyword>
<reference evidence="6" key="1">
    <citation type="submission" date="2021-02" db="EMBL/GenBank/DDBJ databases">
        <authorList>
            <person name="Nowell W R."/>
        </authorList>
    </citation>
    <scope>NUCLEOTIDE SEQUENCE</scope>
</reference>
<keyword evidence="4" id="KW-0963">Cytoplasm</keyword>
<keyword evidence="4" id="KW-0460">Magnesium</keyword>
<evidence type="ECO:0000256" key="3">
    <source>
        <dbReference type="ARBA" id="ARBA00022840"/>
    </source>
</evidence>
<dbReference type="InterPro" id="IPR003959">
    <property type="entry name" value="ATPase_AAA_core"/>
</dbReference>
<dbReference type="GO" id="GO:0043001">
    <property type="term" value="P:Golgi to plasma membrane protein transport"/>
    <property type="evidence" value="ECO:0007669"/>
    <property type="project" value="TreeGrafter"/>
</dbReference>